<evidence type="ECO:0000313" key="3">
    <source>
        <dbReference type="Proteomes" id="UP000002745"/>
    </source>
</evidence>
<evidence type="ECO:0008006" key="4">
    <source>
        <dbReference type="Google" id="ProtNLM"/>
    </source>
</evidence>
<keyword evidence="1" id="KW-0732">Signal</keyword>
<dbReference type="AlphaFoldDB" id="C6XMX0"/>
<evidence type="ECO:0000256" key="1">
    <source>
        <dbReference type="SAM" id="SignalP"/>
    </source>
</evidence>
<reference evidence="3" key="1">
    <citation type="journal article" date="2011" name="J. Bacteriol.">
        <title>Genome sequences of eight morphologically diverse alphaproteobacteria.</title>
        <authorList>
            <consortium name="US DOE Joint Genome Institute"/>
            <person name="Brown P.J."/>
            <person name="Kysela D.T."/>
            <person name="Buechlein A."/>
            <person name="Hemmerich C."/>
            <person name="Brun Y.V."/>
        </authorList>
    </citation>
    <scope>NUCLEOTIDE SEQUENCE [LARGE SCALE GENOMIC DNA]</scope>
    <source>
        <strain evidence="3">ATCC 49814 / DSM 5838 / IFAM 1418</strain>
    </source>
</reference>
<dbReference type="STRING" id="582402.Hbal_0438"/>
<dbReference type="KEGG" id="hba:Hbal_0438"/>
<organism evidence="2 3">
    <name type="scientific">Hirschia baltica (strain ATCC 49814 / DSM 5838 / IFAM 1418)</name>
    <dbReference type="NCBI Taxonomy" id="582402"/>
    <lineage>
        <taxon>Bacteria</taxon>
        <taxon>Pseudomonadati</taxon>
        <taxon>Pseudomonadota</taxon>
        <taxon>Alphaproteobacteria</taxon>
        <taxon>Hyphomonadales</taxon>
        <taxon>Hyphomonadaceae</taxon>
        <taxon>Hirschia</taxon>
    </lineage>
</organism>
<sequence length="123" mass="13642">MLRMTLTIIAFLMTTHYTSAIANPESNDLKPVTVHDPSAQPTTPPNVEPLIEVLMQTRKSASCIVTLSVDIQGIPFDLTAKCDFAEYEPAAIEAMQSARFAPKFIYKTPVIRVGVEYPIELKM</sequence>
<dbReference type="EMBL" id="CP001678">
    <property type="protein sequence ID" value="ACT58140.1"/>
    <property type="molecule type" value="Genomic_DNA"/>
</dbReference>
<protein>
    <recommendedName>
        <fullName evidence="4">TonB C-terminal domain-containing protein</fullName>
    </recommendedName>
</protein>
<accession>C6XMX0</accession>
<proteinExistence type="predicted"/>
<name>C6XMX0_HIRBI</name>
<evidence type="ECO:0000313" key="2">
    <source>
        <dbReference type="EMBL" id="ACT58140.1"/>
    </source>
</evidence>
<dbReference type="Proteomes" id="UP000002745">
    <property type="component" value="Chromosome"/>
</dbReference>
<gene>
    <name evidence="2" type="ordered locus">Hbal_0438</name>
</gene>
<feature type="signal peptide" evidence="1">
    <location>
        <begin position="1"/>
        <end position="22"/>
    </location>
</feature>
<dbReference type="HOGENOM" id="CLU_2012108_0_0_5"/>
<feature type="chain" id="PRO_5002972953" description="TonB C-terminal domain-containing protein" evidence="1">
    <location>
        <begin position="23"/>
        <end position="123"/>
    </location>
</feature>
<keyword evidence="3" id="KW-1185">Reference proteome</keyword>